<evidence type="ECO:0000259" key="1">
    <source>
        <dbReference type="Pfam" id="PF18096"/>
    </source>
</evidence>
<evidence type="ECO:0000313" key="3">
    <source>
        <dbReference type="Proteomes" id="UP000318080"/>
    </source>
</evidence>
<feature type="domain" description="THUMP-like" evidence="1">
    <location>
        <begin position="299"/>
        <end position="362"/>
    </location>
</feature>
<dbReference type="EMBL" id="VHIR01000006">
    <property type="protein sequence ID" value="TQE43700.1"/>
    <property type="molecule type" value="Genomic_DNA"/>
</dbReference>
<dbReference type="AlphaFoldDB" id="A0A540R7I0"/>
<dbReference type="GeneID" id="79852747"/>
<organism evidence="2 3">
    <name type="scientific">Corynebacterium phoceense</name>
    <dbReference type="NCBI Taxonomy" id="1686286"/>
    <lineage>
        <taxon>Bacteria</taxon>
        <taxon>Bacillati</taxon>
        <taxon>Actinomycetota</taxon>
        <taxon>Actinomycetes</taxon>
        <taxon>Mycobacteriales</taxon>
        <taxon>Corynebacteriaceae</taxon>
        <taxon>Corynebacterium</taxon>
    </lineage>
</organism>
<dbReference type="RefSeq" id="WP_066490951.1">
    <property type="nucleotide sequence ID" value="NZ_JADPQA010000002.1"/>
</dbReference>
<keyword evidence="2" id="KW-0489">Methyltransferase</keyword>
<keyword evidence="2" id="KW-0808">Transferase</keyword>
<name>A0A540R7I0_9CORY</name>
<sequence length="384" mass="40941">MSFTLDEVAFLAAHTFDHDLELTPKTQLKDVEFLRGLYGEHARAVAELLQARRSGKLPAHWLADATSVQQATPPAVASFRAQHLAALGVEFVHDVTCSIGTEGALLRTARIDYVGSDLDASRLAMARHNVPDGWFVRADALAPVTNSGVVVADPARRAGGRRITDPAKLLPPLPDLVAAYPGRPLAIKCAPGLDFSEWDGGVDIVSVDGGVKEACLYTPDLAAARRRAVILRDGHTDIVTDAPVDPPAPGEPGRFILEPDGAIIRAGLVQHYAAREGLWQLDEHLAYLTGDRLPTGTSGFEFIEQVPLKKLKAALASYDCGRAEILVRGVNVDPDQLRKKLKLRGPAALTVVVARVDDGLAGSAAGSSRQVAFICGPRVSSSKV</sequence>
<keyword evidence="3" id="KW-1185">Reference proteome</keyword>
<dbReference type="Gene3D" id="3.40.50.150">
    <property type="entry name" value="Vaccinia Virus protein VP39"/>
    <property type="match status" value="1"/>
</dbReference>
<gene>
    <name evidence="2" type="ORF">EJK80_05390</name>
</gene>
<accession>A0A540R7I0</accession>
<comment type="caution">
    <text evidence="2">The sequence shown here is derived from an EMBL/GenBank/DDBJ whole genome shotgun (WGS) entry which is preliminary data.</text>
</comment>
<dbReference type="InterPro" id="IPR041497">
    <property type="entry name" value="Thump-like"/>
</dbReference>
<dbReference type="InterPro" id="IPR029063">
    <property type="entry name" value="SAM-dependent_MTases_sf"/>
</dbReference>
<evidence type="ECO:0000313" key="2">
    <source>
        <dbReference type="EMBL" id="TQE43700.1"/>
    </source>
</evidence>
<dbReference type="GO" id="GO:0032259">
    <property type="term" value="P:methylation"/>
    <property type="evidence" value="ECO:0007669"/>
    <property type="project" value="UniProtKB-KW"/>
</dbReference>
<dbReference type="Proteomes" id="UP000318080">
    <property type="component" value="Unassembled WGS sequence"/>
</dbReference>
<dbReference type="GO" id="GO:0008168">
    <property type="term" value="F:methyltransferase activity"/>
    <property type="evidence" value="ECO:0007669"/>
    <property type="project" value="UniProtKB-KW"/>
</dbReference>
<proteinExistence type="predicted"/>
<protein>
    <submittedName>
        <fullName evidence="2">SAM-dependent methyltransferase</fullName>
    </submittedName>
</protein>
<dbReference type="SUPFAM" id="SSF53335">
    <property type="entry name" value="S-adenosyl-L-methionine-dependent methyltransferases"/>
    <property type="match status" value="1"/>
</dbReference>
<dbReference type="STRING" id="1686286.GCA_900092335_01527"/>
<reference evidence="2 3" key="1">
    <citation type="submission" date="2019-06" db="EMBL/GenBank/DDBJ databases">
        <title>Draft genome of C. phoceense Strain 272.</title>
        <authorList>
            <person name="Pacheco L.G.C."/>
            <person name="Barberis C.M."/>
            <person name="Almuzara M.N."/>
            <person name="Traglia G.M."/>
            <person name="Santos C.S."/>
            <person name="Rocha D.J.P.G."/>
            <person name="Aguiar E.R.G.R."/>
            <person name="Vay C.A."/>
        </authorList>
    </citation>
    <scope>NUCLEOTIDE SEQUENCE [LARGE SCALE GENOMIC DNA]</scope>
    <source>
        <strain evidence="2 3">272</strain>
    </source>
</reference>
<dbReference type="Pfam" id="PF18096">
    <property type="entry name" value="Thump_like"/>
    <property type="match status" value="1"/>
</dbReference>